<evidence type="ECO:0000313" key="4">
    <source>
        <dbReference type="Proteomes" id="UP000284842"/>
    </source>
</evidence>
<dbReference type="STRING" id="181874.A0A409W1X9"/>
<reference evidence="3 4" key="1">
    <citation type="journal article" date="2018" name="Evol. Lett.">
        <title>Horizontal gene cluster transfer increased hallucinogenic mushroom diversity.</title>
        <authorList>
            <person name="Reynolds H.T."/>
            <person name="Vijayakumar V."/>
            <person name="Gluck-Thaler E."/>
            <person name="Korotkin H.B."/>
            <person name="Matheny P.B."/>
            <person name="Slot J.C."/>
        </authorList>
    </citation>
    <scope>NUCLEOTIDE SEQUENCE [LARGE SCALE GENOMIC DNA]</scope>
    <source>
        <strain evidence="3 4">2629</strain>
    </source>
</reference>
<comment type="caution">
    <text evidence="3">The sequence shown here is derived from an EMBL/GenBank/DDBJ whole genome shotgun (WGS) entry which is preliminary data.</text>
</comment>
<accession>A0A409W1X9</accession>
<protein>
    <recommendedName>
        <fullName evidence="2">Amidohydrolase-related domain-containing protein</fullName>
    </recommendedName>
</protein>
<evidence type="ECO:0000313" key="3">
    <source>
        <dbReference type="EMBL" id="PPQ72507.1"/>
    </source>
</evidence>
<dbReference type="OrthoDB" id="10258955at2759"/>
<organism evidence="3 4">
    <name type="scientific">Panaeolus cyanescens</name>
    <dbReference type="NCBI Taxonomy" id="181874"/>
    <lineage>
        <taxon>Eukaryota</taxon>
        <taxon>Fungi</taxon>
        <taxon>Dikarya</taxon>
        <taxon>Basidiomycota</taxon>
        <taxon>Agaricomycotina</taxon>
        <taxon>Agaricomycetes</taxon>
        <taxon>Agaricomycetidae</taxon>
        <taxon>Agaricales</taxon>
        <taxon>Agaricineae</taxon>
        <taxon>Galeropsidaceae</taxon>
        <taxon>Panaeolus</taxon>
    </lineage>
</organism>
<keyword evidence="1" id="KW-0472">Membrane</keyword>
<name>A0A409W1X9_9AGAR</name>
<feature type="transmembrane region" description="Helical" evidence="1">
    <location>
        <begin position="18"/>
        <end position="37"/>
    </location>
</feature>
<gene>
    <name evidence="3" type="ORF">CVT24_004823</name>
</gene>
<dbReference type="InParanoid" id="A0A409W1X9"/>
<dbReference type="InterPro" id="IPR011059">
    <property type="entry name" value="Metal-dep_hydrolase_composite"/>
</dbReference>
<dbReference type="PANTHER" id="PTHR43135:SF3">
    <property type="entry name" value="ALPHA-D-RIBOSE 1-METHYLPHOSPHONATE 5-TRIPHOSPHATE DIPHOSPHATASE"/>
    <property type="match status" value="1"/>
</dbReference>
<dbReference type="GO" id="GO:0016810">
    <property type="term" value="F:hydrolase activity, acting on carbon-nitrogen (but not peptide) bonds"/>
    <property type="evidence" value="ECO:0007669"/>
    <property type="project" value="InterPro"/>
</dbReference>
<keyword evidence="1" id="KW-0812">Transmembrane</keyword>
<sequence>MLEKLERPDFRPWSRRKFFTVLVLFHCALFAFFWQYLSYVPAAVEFRVLERQSISSRRAQFKEKCAYVRAPAGPPATFDPATRREQGSDRFVPGSAPVLLRNGKIWTGGRNGTEIVQGDVFMDKGVVQALGFIPETLLQQAGGKLKVVDLEGKWVTPGLVDLHSHIGVYSAPALEGASDGNSIKAPIQPWLRSIDGLNTHDESYELAMAGGVTTAQILPGSANNIGGQAFVIKLRPTDERSVISKVVEPPATLYAANVTNPGWITWRHMKHACGENPMRVYSQTRMDGIWGFRNAYDQAKTLKAKQDAFCAKVDSDSWDDLVKMGHHSSEEDLEFPEDLQWESLVDVLRGRVKLSVHCYEAVDLDGMVRLTNEFKFPISSFHHAGETYLVPNLLKKVWPGKAPAIALFASNFKKKREAYRGSEFAPAILAKEKIPVVMKSDHPVINSRYLLFEAQQAHFYGLPPNLALASVTTTPADAAGLGHRVGRISEGYDADVVIWDSHPLALGATPQQVYVDGIPQLGENPVTLQKGEFFQKFPKVPDFSREAEETIKWDGIPPLTKDAWRAYEHQTVVLRNVSSVYVRDSSSGPQAIKALFDVRDLSADASSSRTIIVQSGKIVCVEGVASLSSDMCKPLFSPSLPADVIELDLQGGSIAPGLTSYGSPLGLVEIAQEDSTNDGVVPDGLVGGVPSILGDGTLIKAVDGLQFEGRNALLAYKYGVTTGVTAPVGSSLVQGLGTAFHLGAPHKLAHGAILQWETAVHVSLDMSRSASISTQIAALKHLLFGKDTCSEPMSSATNDPWAEVRYGTRTLVVNVENADIMATLIALKHEYESKHCHSLKITFAGASEAHLLADEIAHAGISVIITLARPYPSDWQQRRINRGPPFQKHTSITTLLDAGVNVAIGTINEAEARNARFEIGWAALDANGRIDYATALALASTNLEKALGVLRPSHLTPDLVIYEGGNALDFTSKPVGVVSEERGVLELF</sequence>
<proteinExistence type="predicted"/>
<evidence type="ECO:0000259" key="2">
    <source>
        <dbReference type="Pfam" id="PF01979"/>
    </source>
</evidence>
<feature type="domain" description="Amidohydrolase-related" evidence="2">
    <location>
        <begin position="425"/>
        <end position="505"/>
    </location>
</feature>
<keyword evidence="1" id="KW-1133">Transmembrane helix</keyword>
<dbReference type="Pfam" id="PF01979">
    <property type="entry name" value="Amidohydro_1"/>
    <property type="match status" value="1"/>
</dbReference>
<evidence type="ECO:0000256" key="1">
    <source>
        <dbReference type="SAM" id="Phobius"/>
    </source>
</evidence>
<dbReference type="SUPFAM" id="SSF51556">
    <property type="entry name" value="Metallo-dependent hydrolases"/>
    <property type="match status" value="2"/>
</dbReference>
<dbReference type="InterPro" id="IPR032466">
    <property type="entry name" value="Metal_Hydrolase"/>
</dbReference>
<dbReference type="EMBL" id="NHTK01005866">
    <property type="protein sequence ID" value="PPQ72507.1"/>
    <property type="molecule type" value="Genomic_DNA"/>
</dbReference>
<dbReference type="Gene3D" id="3.20.20.140">
    <property type="entry name" value="Metal-dependent hydrolases"/>
    <property type="match status" value="2"/>
</dbReference>
<dbReference type="PANTHER" id="PTHR43135">
    <property type="entry name" value="ALPHA-D-RIBOSE 1-METHYLPHOSPHONATE 5-TRIPHOSPHATE DIPHOSPHATASE"/>
    <property type="match status" value="1"/>
</dbReference>
<dbReference type="SUPFAM" id="SSF51338">
    <property type="entry name" value="Composite domain of metallo-dependent hydrolases"/>
    <property type="match status" value="1"/>
</dbReference>
<keyword evidence="4" id="KW-1185">Reference proteome</keyword>
<dbReference type="InterPro" id="IPR051781">
    <property type="entry name" value="Metallo-dep_Hydrolase"/>
</dbReference>
<dbReference type="AlphaFoldDB" id="A0A409W1X9"/>
<dbReference type="InterPro" id="IPR006680">
    <property type="entry name" value="Amidohydro-rel"/>
</dbReference>
<dbReference type="Proteomes" id="UP000284842">
    <property type="component" value="Unassembled WGS sequence"/>
</dbReference>